<dbReference type="AlphaFoldDB" id="A0A645GII1"/>
<evidence type="ECO:0000313" key="1">
    <source>
        <dbReference type="EMBL" id="MPN26026.1"/>
    </source>
</evidence>
<dbReference type="EMBL" id="VSSQ01075426">
    <property type="protein sequence ID" value="MPN26026.1"/>
    <property type="molecule type" value="Genomic_DNA"/>
</dbReference>
<name>A0A645GII1_9ZZZZ</name>
<proteinExistence type="predicted"/>
<reference evidence="1" key="1">
    <citation type="submission" date="2019-08" db="EMBL/GenBank/DDBJ databases">
        <authorList>
            <person name="Kucharzyk K."/>
            <person name="Murdoch R.W."/>
            <person name="Higgins S."/>
            <person name="Loffler F."/>
        </authorList>
    </citation>
    <scope>NUCLEOTIDE SEQUENCE</scope>
</reference>
<sequence>MHLFAGLQQKRDVCVGSRRDLPGKIIRREHRRDDGDAVICLCGFFRRAGGENGQNKNENQRERCDFFTFHRKG</sequence>
<protein>
    <submittedName>
        <fullName evidence="1">Uncharacterized protein</fullName>
    </submittedName>
</protein>
<gene>
    <name evidence="1" type="ORF">SDC9_173448</name>
</gene>
<organism evidence="1">
    <name type="scientific">bioreactor metagenome</name>
    <dbReference type="NCBI Taxonomy" id="1076179"/>
    <lineage>
        <taxon>unclassified sequences</taxon>
        <taxon>metagenomes</taxon>
        <taxon>ecological metagenomes</taxon>
    </lineage>
</organism>
<comment type="caution">
    <text evidence="1">The sequence shown here is derived from an EMBL/GenBank/DDBJ whole genome shotgun (WGS) entry which is preliminary data.</text>
</comment>
<accession>A0A645GII1</accession>